<name>A0A2W5Q4H2_RHOSU</name>
<dbReference type="InterPro" id="IPR008258">
    <property type="entry name" value="Transglycosylase_SLT_dom_1"/>
</dbReference>
<organism evidence="5 6">
    <name type="scientific">Rhodovulum sulfidophilum</name>
    <name type="common">Rhodobacter sulfidophilus</name>
    <dbReference type="NCBI Taxonomy" id="35806"/>
    <lineage>
        <taxon>Bacteria</taxon>
        <taxon>Pseudomonadati</taxon>
        <taxon>Pseudomonadota</taxon>
        <taxon>Alphaproteobacteria</taxon>
        <taxon>Rhodobacterales</taxon>
        <taxon>Paracoccaceae</taxon>
        <taxon>Rhodovulum</taxon>
    </lineage>
</organism>
<dbReference type="AlphaFoldDB" id="A0A2W5Q4H2"/>
<comment type="similarity">
    <text evidence="2">Belongs to the virb1 family.</text>
</comment>
<sequence length="669" mass="71986">MRETETQMIQPRPSGPRRAAPLVLAGVLATVVLVPGGRPLAEATPPDGRLLSEALEEARAGDWAGAVTRAHAADAEVGADIILWTRLRDGQGSFADYADFLRRDSDWPGVDRIRRQAEAKLPPDMPPAEVVAFFGRDLPLTAGGAFRLANALADLGRTTEAETGIIQAWKTMPMPGGQQAEIYAIWKKTLAPYDVERLDMLLWQGMTDQAERMLPLVPAGWQALARARIAARRDSDGLMALIAAVPASLAKDPGLAFERYLYRVKKGRWQEAGDYLLAHSASAETLGRPEMWMPRRANLARDALQRGDVETAYAIAASGHGTAGADYADAEWLAGFIALTMMDDPEAAVGHFETFSRLAATPISLGRAGYWLGRAEAAAGDPAAAARAWRAGARYQTSFYGQLAAEEVGAAPDPALAEAGDPDWRNAATTRRGVVRAASLFLLAGDDARAAEFFRQAAEGQPAAGRAAVAQMAIDVGRPHIGLRVAKDAAAEGIVLPGQYYPLHAMATESWQVPTEWAMAIARQESEFDAQAGSDAGARGLMQLMPATAEAVAKQEGLAYDRAKLTSDPLYNARLGTGYLSHMLDRFGGSYVLATASYNAGPGRVAKWIDEFGDPRDPEVDPVIWIERIPYSETRNYVMRVLEGMQVYRARLAGAPSPIRLATDIRGPG</sequence>
<dbReference type="Proteomes" id="UP000249185">
    <property type="component" value="Unassembled WGS sequence"/>
</dbReference>
<reference evidence="5 6" key="1">
    <citation type="submission" date="2017-08" db="EMBL/GenBank/DDBJ databases">
        <title>Infants hospitalized years apart are colonized by the same room-sourced microbial strains.</title>
        <authorList>
            <person name="Brooks B."/>
            <person name="Olm M.R."/>
            <person name="Firek B.A."/>
            <person name="Baker R."/>
            <person name="Thomas B.C."/>
            <person name="Morowitz M.J."/>
            <person name="Banfield J.F."/>
        </authorList>
    </citation>
    <scope>NUCLEOTIDE SEQUENCE [LARGE SCALE GENOMIC DNA]</scope>
    <source>
        <strain evidence="5">S2_005_002_R2_34</strain>
    </source>
</reference>
<dbReference type="GO" id="GO:0000270">
    <property type="term" value="P:peptidoglycan metabolic process"/>
    <property type="evidence" value="ECO:0007669"/>
    <property type="project" value="InterPro"/>
</dbReference>
<evidence type="ECO:0000259" key="4">
    <source>
        <dbReference type="Pfam" id="PF01464"/>
    </source>
</evidence>
<comment type="caution">
    <text evidence="5">The sequence shown here is derived from an EMBL/GenBank/DDBJ whole genome shotgun (WGS) entry which is preliminary data.</text>
</comment>
<dbReference type="PANTHER" id="PTHR37423:SF2">
    <property type="entry name" value="MEMBRANE-BOUND LYTIC MUREIN TRANSGLYCOSYLASE C"/>
    <property type="match status" value="1"/>
</dbReference>
<evidence type="ECO:0000256" key="3">
    <source>
        <dbReference type="ARBA" id="ARBA00022729"/>
    </source>
</evidence>
<dbReference type="GO" id="GO:0008933">
    <property type="term" value="F:peptidoglycan lytic transglycosylase activity"/>
    <property type="evidence" value="ECO:0007669"/>
    <property type="project" value="InterPro"/>
</dbReference>
<proteinExistence type="inferred from homology"/>
<evidence type="ECO:0000256" key="2">
    <source>
        <dbReference type="ARBA" id="ARBA00009387"/>
    </source>
</evidence>
<dbReference type="GO" id="GO:0042597">
    <property type="term" value="C:periplasmic space"/>
    <property type="evidence" value="ECO:0007669"/>
    <property type="project" value="InterPro"/>
</dbReference>
<keyword evidence="3" id="KW-0732">Signal</keyword>
<protein>
    <recommendedName>
        <fullName evidence="4">Transglycosylase SLT domain-containing protein</fullName>
    </recommendedName>
</protein>
<dbReference type="PROSITE" id="PS00922">
    <property type="entry name" value="TRANSGLYCOSYLASE"/>
    <property type="match status" value="1"/>
</dbReference>
<dbReference type="GO" id="GO:0016020">
    <property type="term" value="C:membrane"/>
    <property type="evidence" value="ECO:0007669"/>
    <property type="project" value="InterPro"/>
</dbReference>
<evidence type="ECO:0000313" key="6">
    <source>
        <dbReference type="Proteomes" id="UP000249185"/>
    </source>
</evidence>
<comment type="similarity">
    <text evidence="1">Belongs to the transglycosylase Slt family.</text>
</comment>
<dbReference type="InterPro" id="IPR008939">
    <property type="entry name" value="Lytic_TGlycosylase_superhlx_U"/>
</dbReference>
<evidence type="ECO:0000256" key="1">
    <source>
        <dbReference type="ARBA" id="ARBA00007734"/>
    </source>
</evidence>
<dbReference type="EMBL" id="QFPW01000001">
    <property type="protein sequence ID" value="PZQ52247.1"/>
    <property type="molecule type" value="Genomic_DNA"/>
</dbReference>
<dbReference type="Gene3D" id="1.25.20.10">
    <property type="entry name" value="Bacterial muramidases"/>
    <property type="match status" value="1"/>
</dbReference>
<dbReference type="Pfam" id="PF01464">
    <property type="entry name" value="SLT"/>
    <property type="match status" value="1"/>
</dbReference>
<dbReference type="InterPro" id="IPR000189">
    <property type="entry name" value="Transglyc_AS"/>
</dbReference>
<gene>
    <name evidence="5" type="ORF">DI556_00875</name>
</gene>
<accession>A0A2W5Q4H2</accession>
<dbReference type="GO" id="GO:0004553">
    <property type="term" value="F:hydrolase activity, hydrolyzing O-glycosyl compounds"/>
    <property type="evidence" value="ECO:0007669"/>
    <property type="project" value="InterPro"/>
</dbReference>
<dbReference type="CDD" id="cd13401">
    <property type="entry name" value="Slt70-like"/>
    <property type="match status" value="1"/>
</dbReference>
<dbReference type="PANTHER" id="PTHR37423">
    <property type="entry name" value="SOLUBLE LYTIC MUREIN TRANSGLYCOSYLASE-RELATED"/>
    <property type="match status" value="1"/>
</dbReference>
<evidence type="ECO:0000313" key="5">
    <source>
        <dbReference type="EMBL" id="PZQ52247.1"/>
    </source>
</evidence>
<dbReference type="SUPFAM" id="SSF53955">
    <property type="entry name" value="Lysozyme-like"/>
    <property type="match status" value="1"/>
</dbReference>
<dbReference type="SUPFAM" id="SSF48435">
    <property type="entry name" value="Bacterial muramidases"/>
    <property type="match status" value="1"/>
</dbReference>
<dbReference type="InterPro" id="IPR023346">
    <property type="entry name" value="Lysozyme-like_dom_sf"/>
</dbReference>
<feature type="domain" description="Transglycosylase SLT" evidence="4">
    <location>
        <begin position="505"/>
        <end position="614"/>
    </location>
</feature>
<dbReference type="Gene3D" id="1.10.530.10">
    <property type="match status" value="1"/>
</dbReference>